<accession>A0A542D859</accession>
<reference evidence="1" key="2">
    <citation type="submission" date="2019-08" db="EMBL/GenBank/DDBJ databases">
        <title>Investigation of anaerobic lignin degradation for improved lignocellulosic biofuels.</title>
        <authorList>
            <person name="Deangelis K.PhD."/>
        </authorList>
    </citation>
    <scope>NUCLEOTIDE SEQUENCE [LARGE SCALE GENOMIC DNA]</scope>
    <source>
        <strain evidence="1">128R</strain>
    </source>
</reference>
<dbReference type="EMBL" id="VISQ01000001">
    <property type="protein sequence ID" value="TVZ68798.1"/>
    <property type="molecule type" value="Genomic_DNA"/>
</dbReference>
<comment type="caution">
    <text evidence="1">The sequence shown here is derived from an EMBL/GenBank/DDBJ whole genome shotgun (WGS) entry which is preliminary data.</text>
</comment>
<dbReference type="OrthoDB" id="6637138at2"/>
<evidence type="ECO:0008006" key="2">
    <source>
        <dbReference type="Google" id="ProtNLM"/>
    </source>
</evidence>
<organism evidence="1">
    <name type="scientific">Serratia fonticola</name>
    <dbReference type="NCBI Taxonomy" id="47917"/>
    <lineage>
        <taxon>Bacteria</taxon>
        <taxon>Pseudomonadati</taxon>
        <taxon>Pseudomonadota</taxon>
        <taxon>Gammaproteobacteria</taxon>
        <taxon>Enterobacterales</taxon>
        <taxon>Yersiniaceae</taxon>
        <taxon>Serratia</taxon>
    </lineage>
</organism>
<dbReference type="AlphaFoldDB" id="A0A542D859"/>
<proteinExistence type="predicted"/>
<protein>
    <recommendedName>
        <fullName evidence="2">DUF2190 domain-containing protein</fullName>
    </recommendedName>
</protein>
<gene>
    <name evidence="1" type="ORF">FHU10_1254</name>
</gene>
<reference evidence="1" key="1">
    <citation type="submission" date="2019-06" db="EMBL/GenBank/DDBJ databases">
        <authorList>
            <person name="Deangelis K."/>
            <person name="Huntemann M."/>
            <person name="Clum A."/>
            <person name="Pillay M."/>
            <person name="Palaniappan K."/>
            <person name="Varghese N."/>
            <person name="Mikhailova N."/>
            <person name="Stamatis D."/>
            <person name="Reddy T."/>
            <person name="Daum C."/>
            <person name="Shapiro N."/>
            <person name="Ivanova N."/>
            <person name="Kyrpides N."/>
            <person name="Woyke T."/>
        </authorList>
    </citation>
    <scope>NUCLEOTIDE SEQUENCE [LARGE SCALE GENOMIC DNA]</scope>
    <source>
        <strain evidence="1">128R</strain>
    </source>
</reference>
<name>A0A542D859_SERFO</name>
<evidence type="ECO:0000313" key="1">
    <source>
        <dbReference type="EMBL" id="TVZ68798.1"/>
    </source>
</evidence>
<sequence>MNIPGLITGSRAEGDIVARSLVNHSTEEGFSAQAIDGSKLIIGVTTLVPASDGEVFDIIRSGLALVSYGADVALGDPLTANADGFAVPAAAGDWFIGYAEVPGTEGDIGSVWINPGQLAATTP</sequence>